<dbReference type="EMBL" id="CP077079">
    <property type="protein sequence ID" value="QXH67816.1"/>
    <property type="molecule type" value="Genomic_DNA"/>
</dbReference>
<evidence type="ECO:0000256" key="1">
    <source>
        <dbReference type="SAM" id="Coils"/>
    </source>
</evidence>
<keyword evidence="3" id="KW-0812">Transmembrane</keyword>
<dbReference type="RefSeq" id="WP_217855692.1">
    <property type="nucleotide sequence ID" value="NZ_CP077079.1"/>
</dbReference>
<gene>
    <name evidence="4" type="ORF">KSS96_02440</name>
</gene>
<proteinExistence type="predicted"/>
<feature type="region of interest" description="Disordered" evidence="2">
    <location>
        <begin position="1"/>
        <end position="32"/>
    </location>
</feature>
<dbReference type="Proteomes" id="UP000886848">
    <property type="component" value="Chromosome"/>
</dbReference>
<evidence type="ECO:0008006" key="6">
    <source>
        <dbReference type="Google" id="ProtNLM"/>
    </source>
</evidence>
<keyword evidence="1" id="KW-0175">Coiled coil</keyword>
<feature type="transmembrane region" description="Helical" evidence="3">
    <location>
        <begin position="142"/>
        <end position="162"/>
    </location>
</feature>
<name>A0ABX8P2Y8_9PSED</name>
<organism evidence="4 5">
    <name type="scientific">Pseudomonas asgharzadehiana</name>
    <dbReference type="NCBI Taxonomy" id="2842349"/>
    <lineage>
        <taxon>Bacteria</taxon>
        <taxon>Pseudomonadati</taxon>
        <taxon>Pseudomonadota</taxon>
        <taxon>Gammaproteobacteria</taxon>
        <taxon>Pseudomonadales</taxon>
        <taxon>Pseudomonadaceae</taxon>
        <taxon>Pseudomonas</taxon>
    </lineage>
</organism>
<keyword evidence="3" id="KW-0472">Membrane</keyword>
<accession>A0ABX8P2Y8</accession>
<keyword evidence="5" id="KW-1185">Reference proteome</keyword>
<evidence type="ECO:0000313" key="4">
    <source>
        <dbReference type="EMBL" id="QXH67816.1"/>
    </source>
</evidence>
<reference evidence="4" key="1">
    <citation type="journal article" date="2021" name="Microorganisms">
        <title>The Ever-Expanding Pseudomonas Genus: Description of 43 New Species and Partition of the Pseudomonas putida Group.</title>
        <authorList>
            <person name="Girard L."/>
            <person name="Lood C."/>
            <person name="Hofte M."/>
            <person name="Vandamme P."/>
            <person name="Rokni-Zadeh H."/>
            <person name="van Noort V."/>
            <person name="Lavigne R."/>
            <person name="De Mot R."/>
        </authorList>
    </citation>
    <scope>NUCLEOTIDE SEQUENCE</scope>
    <source>
        <strain evidence="4">SWRI132</strain>
    </source>
</reference>
<feature type="coiled-coil region" evidence="1">
    <location>
        <begin position="83"/>
        <end position="117"/>
    </location>
</feature>
<sequence length="168" mass="17805">MVLIVGSPPPAENDNGAFGNQQPGSAGNVMPTPPPLVADQLPRALMMVIADSPEFFGGPQIAPVMSAVISDASFEKVQARTSVEAIQSRLDSKNAELSDLKEKHARLEERLEAAGILGTMQKICTFVGTAAVGFAIEFYKSNYTNVSILLGLFGLALLSTNLKRGKKS</sequence>
<evidence type="ECO:0000313" key="5">
    <source>
        <dbReference type="Proteomes" id="UP000886848"/>
    </source>
</evidence>
<keyword evidence="3" id="KW-1133">Transmembrane helix</keyword>
<protein>
    <recommendedName>
        <fullName evidence="6">DUF2335 domain-containing protein</fullName>
    </recommendedName>
</protein>
<evidence type="ECO:0000256" key="3">
    <source>
        <dbReference type="SAM" id="Phobius"/>
    </source>
</evidence>
<evidence type="ECO:0000256" key="2">
    <source>
        <dbReference type="SAM" id="MobiDB-lite"/>
    </source>
</evidence>